<dbReference type="EMBL" id="JAUDFV010000152">
    <property type="protein sequence ID" value="KAL2718193.1"/>
    <property type="molecule type" value="Genomic_DNA"/>
</dbReference>
<dbReference type="Proteomes" id="UP001607302">
    <property type="component" value="Unassembled WGS sequence"/>
</dbReference>
<evidence type="ECO:0000313" key="3">
    <source>
        <dbReference type="Proteomes" id="UP001607302"/>
    </source>
</evidence>
<feature type="chain" id="PRO_5044852529" evidence="1">
    <location>
        <begin position="22"/>
        <end position="98"/>
    </location>
</feature>
<feature type="signal peptide" evidence="1">
    <location>
        <begin position="1"/>
        <end position="21"/>
    </location>
</feature>
<reference evidence="2 3" key="1">
    <citation type="journal article" date="2024" name="Ann. Entomol. Soc. Am.">
        <title>Genomic analyses of the southern and eastern yellowjacket wasps (Hymenoptera: Vespidae) reveal evolutionary signatures of social life.</title>
        <authorList>
            <person name="Catto M.A."/>
            <person name="Caine P.B."/>
            <person name="Orr S.E."/>
            <person name="Hunt B.G."/>
            <person name="Goodisman M.A.D."/>
        </authorList>
    </citation>
    <scope>NUCLEOTIDE SEQUENCE [LARGE SCALE GENOMIC DNA]</scope>
    <source>
        <strain evidence="2">233</strain>
        <tissue evidence="2">Head and thorax</tissue>
    </source>
</reference>
<accession>A0ABD2AC53</accession>
<sequence length="98" mass="11599">MKHINKFFFLIFGHVEKLVLYISFENNYLQNIKTETYINNKKFITRCNTKTKTSQDTIISVVTICGIEYLLILISDRNSKNILLGLSQILIKKNFFFR</sequence>
<keyword evidence="3" id="KW-1185">Reference proteome</keyword>
<proteinExistence type="predicted"/>
<keyword evidence="1" id="KW-0732">Signal</keyword>
<gene>
    <name evidence="2" type="ORF">V1478_012069</name>
</gene>
<evidence type="ECO:0000313" key="2">
    <source>
        <dbReference type="EMBL" id="KAL2718193.1"/>
    </source>
</evidence>
<name>A0ABD2AC53_VESSQ</name>
<protein>
    <submittedName>
        <fullName evidence="2">Uncharacterized protein</fullName>
    </submittedName>
</protein>
<comment type="caution">
    <text evidence="2">The sequence shown here is derived from an EMBL/GenBank/DDBJ whole genome shotgun (WGS) entry which is preliminary data.</text>
</comment>
<evidence type="ECO:0000256" key="1">
    <source>
        <dbReference type="SAM" id="SignalP"/>
    </source>
</evidence>
<organism evidence="2 3">
    <name type="scientific">Vespula squamosa</name>
    <name type="common">Southern yellow jacket</name>
    <name type="synonym">Wasp</name>
    <dbReference type="NCBI Taxonomy" id="30214"/>
    <lineage>
        <taxon>Eukaryota</taxon>
        <taxon>Metazoa</taxon>
        <taxon>Ecdysozoa</taxon>
        <taxon>Arthropoda</taxon>
        <taxon>Hexapoda</taxon>
        <taxon>Insecta</taxon>
        <taxon>Pterygota</taxon>
        <taxon>Neoptera</taxon>
        <taxon>Endopterygota</taxon>
        <taxon>Hymenoptera</taxon>
        <taxon>Apocrita</taxon>
        <taxon>Aculeata</taxon>
        <taxon>Vespoidea</taxon>
        <taxon>Vespidae</taxon>
        <taxon>Vespinae</taxon>
        <taxon>Vespula</taxon>
    </lineage>
</organism>
<dbReference type="AlphaFoldDB" id="A0ABD2AC53"/>